<proteinExistence type="inferred from homology"/>
<keyword evidence="7" id="KW-1185">Reference proteome</keyword>
<dbReference type="PANTHER" id="PTHR30118">
    <property type="entry name" value="HTH-TYPE TRANSCRIPTIONAL REGULATOR LEUO-RELATED"/>
    <property type="match status" value="1"/>
</dbReference>
<keyword evidence="4" id="KW-0804">Transcription</keyword>
<dbReference type="PROSITE" id="PS50931">
    <property type="entry name" value="HTH_LYSR"/>
    <property type="match status" value="1"/>
</dbReference>
<dbReference type="Gene3D" id="1.10.10.10">
    <property type="entry name" value="Winged helix-like DNA-binding domain superfamily/Winged helix DNA-binding domain"/>
    <property type="match status" value="1"/>
</dbReference>
<evidence type="ECO:0000256" key="3">
    <source>
        <dbReference type="ARBA" id="ARBA00023125"/>
    </source>
</evidence>
<evidence type="ECO:0000256" key="2">
    <source>
        <dbReference type="ARBA" id="ARBA00023015"/>
    </source>
</evidence>
<dbReference type="CDD" id="cd08417">
    <property type="entry name" value="PBP2_Nitroaromatics_like"/>
    <property type="match status" value="1"/>
</dbReference>
<dbReference type="AlphaFoldDB" id="A0A5Q0BPG2"/>
<evidence type="ECO:0000313" key="7">
    <source>
        <dbReference type="Proteomes" id="UP000325755"/>
    </source>
</evidence>
<dbReference type="InterPro" id="IPR050389">
    <property type="entry name" value="LysR-type_TF"/>
</dbReference>
<dbReference type="Proteomes" id="UP000325755">
    <property type="component" value="Chromosome"/>
</dbReference>
<dbReference type="InterPro" id="IPR005119">
    <property type="entry name" value="LysR_subst-bd"/>
</dbReference>
<evidence type="ECO:0000313" key="6">
    <source>
        <dbReference type="EMBL" id="QFY44084.1"/>
    </source>
</evidence>
<dbReference type="Pfam" id="PF00126">
    <property type="entry name" value="HTH_1"/>
    <property type="match status" value="1"/>
</dbReference>
<dbReference type="RefSeq" id="WP_153250052.1">
    <property type="nucleotide sequence ID" value="NZ_CP044205.1"/>
</dbReference>
<dbReference type="InterPro" id="IPR036388">
    <property type="entry name" value="WH-like_DNA-bd_sf"/>
</dbReference>
<dbReference type="KEGG" id="mmob:F6R98_16790"/>
<keyword evidence="2" id="KW-0805">Transcription regulation</keyword>
<organism evidence="6 7">
    <name type="scientific">Candidatus Methylospira mobilis</name>
    <dbReference type="NCBI Taxonomy" id="1808979"/>
    <lineage>
        <taxon>Bacteria</taxon>
        <taxon>Pseudomonadati</taxon>
        <taxon>Pseudomonadota</taxon>
        <taxon>Gammaproteobacteria</taxon>
        <taxon>Methylococcales</taxon>
        <taxon>Methylococcaceae</taxon>
        <taxon>Candidatus Methylospira</taxon>
    </lineage>
</organism>
<feature type="domain" description="HTH lysR-type" evidence="5">
    <location>
        <begin position="7"/>
        <end position="64"/>
    </location>
</feature>
<evidence type="ECO:0000256" key="1">
    <source>
        <dbReference type="ARBA" id="ARBA00009437"/>
    </source>
</evidence>
<name>A0A5Q0BPG2_9GAMM</name>
<sequence>MLNLRHLDFTMLMAFDLLMSELNVSRAAEKMFVTQSAMSQILQRLRQQLEDPLLIRTPGGMKPTERALTLIGPIRALLRNVEQVFSASARFDPAISHERFILAGSDYVEFMVLPRLIERVRRLAPRVQIQVIRCDMDSLEARLQNQEIDLILGFQVLLKLPAHLKWARLFDDTVVCLARRDESAIADEITLEDYLETSQLLITSCDVNAHIMGRWLSKKGLERHTPVVIPNFLSAPYTVAATDLLLSLPRRIAEACVKSSPLKLVEVPFGLPPFDLIMAWHPLRDVDAAHVWLREQILAVSRDIDEGVCKTA</sequence>
<dbReference type="InterPro" id="IPR036390">
    <property type="entry name" value="WH_DNA-bd_sf"/>
</dbReference>
<dbReference type="SUPFAM" id="SSF53850">
    <property type="entry name" value="Periplasmic binding protein-like II"/>
    <property type="match status" value="1"/>
</dbReference>
<protein>
    <submittedName>
        <fullName evidence="6">LysR family transcriptional regulator</fullName>
    </submittedName>
</protein>
<evidence type="ECO:0000256" key="4">
    <source>
        <dbReference type="ARBA" id="ARBA00023163"/>
    </source>
</evidence>
<dbReference type="InParanoid" id="A0A5Q0BPG2"/>
<dbReference type="SUPFAM" id="SSF46785">
    <property type="entry name" value="Winged helix' DNA-binding domain"/>
    <property type="match status" value="1"/>
</dbReference>
<dbReference type="GO" id="GO:0003700">
    <property type="term" value="F:DNA-binding transcription factor activity"/>
    <property type="evidence" value="ECO:0007669"/>
    <property type="project" value="InterPro"/>
</dbReference>
<keyword evidence="3" id="KW-0238">DNA-binding</keyword>
<dbReference type="InterPro" id="IPR000847">
    <property type="entry name" value="LysR_HTH_N"/>
</dbReference>
<accession>A0A5Q0BPG2</accession>
<dbReference type="PRINTS" id="PR00039">
    <property type="entry name" value="HTHLYSR"/>
</dbReference>
<dbReference type="Gene3D" id="3.40.190.10">
    <property type="entry name" value="Periplasmic binding protein-like II"/>
    <property type="match status" value="2"/>
</dbReference>
<reference evidence="6 7" key="1">
    <citation type="submission" date="2019-09" db="EMBL/GenBank/DDBJ databases">
        <title>Ecophysiology of the spiral-shaped methanotroph Methylospira mobilis as revealed by the complete genome sequence.</title>
        <authorList>
            <person name="Oshkin I.Y."/>
            <person name="Dedysh S.N."/>
            <person name="Miroshnikov K."/>
            <person name="Danilova O.V."/>
            <person name="Hakobyan A."/>
            <person name="Liesack W."/>
        </authorList>
    </citation>
    <scope>NUCLEOTIDE SEQUENCE [LARGE SCALE GENOMIC DNA]</scope>
    <source>
        <strain evidence="6 7">Shm1</strain>
    </source>
</reference>
<comment type="similarity">
    <text evidence="1">Belongs to the LysR transcriptional regulatory family.</text>
</comment>
<gene>
    <name evidence="6" type="ORF">F6R98_16790</name>
</gene>
<dbReference type="OrthoDB" id="8720143at2"/>
<dbReference type="Pfam" id="PF03466">
    <property type="entry name" value="LysR_substrate"/>
    <property type="match status" value="1"/>
</dbReference>
<dbReference type="InterPro" id="IPR037402">
    <property type="entry name" value="YidZ_PBP2"/>
</dbReference>
<dbReference type="GO" id="GO:0003677">
    <property type="term" value="F:DNA binding"/>
    <property type="evidence" value="ECO:0007669"/>
    <property type="project" value="UniProtKB-KW"/>
</dbReference>
<evidence type="ECO:0000259" key="5">
    <source>
        <dbReference type="PROSITE" id="PS50931"/>
    </source>
</evidence>
<dbReference type="PANTHER" id="PTHR30118:SF15">
    <property type="entry name" value="TRANSCRIPTIONAL REGULATORY PROTEIN"/>
    <property type="match status" value="1"/>
</dbReference>
<dbReference type="EMBL" id="CP044205">
    <property type="protein sequence ID" value="QFY44084.1"/>
    <property type="molecule type" value="Genomic_DNA"/>
</dbReference>